<evidence type="ECO:0000256" key="2">
    <source>
        <dbReference type="SAM" id="MobiDB-lite"/>
    </source>
</evidence>
<keyword evidence="1" id="KW-0677">Repeat</keyword>
<dbReference type="PANTHER" id="PTHR47942">
    <property type="entry name" value="TETRATRICOPEPTIDE REPEAT (TPR)-LIKE SUPERFAMILY PROTEIN-RELATED"/>
    <property type="match status" value="1"/>
</dbReference>
<evidence type="ECO:0000313" key="4">
    <source>
        <dbReference type="Proteomes" id="UP001270362"/>
    </source>
</evidence>
<dbReference type="Gene3D" id="1.25.40.10">
    <property type="entry name" value="Tetratricopeptide repeat domain"/>
    <property type="match status" value="1"/>
</dbReference>
<dbReference type="AlphaFoldDB" id="A0AAE0XES0"/>
<feature type="compositionally biased region" description="Pro residues" evidence="2">
    <location>
        <begin position="387"/>
        <end position="399"/>
    </location>
</feature>
<organism evidence="3 4">
    <name type="scientific">Podospora appendiculata</name>
    <dbReference type="NCBI Taxonomy" id="314037"/>
    <lineage>
        <taxon>Eukaryota</taxon>
        <taxon>Fungi</taxon>
        <taxon>Dikarya</taxon>
        <taxon>Ascomycota</taxon>
        <taxon>Pezizomycotina</taxon>
        <taxon>Sordariomycetes</taxon>
        <taxon>Sordariomycetidae</taxon>
        <taxon>Sordariales</taxon>
        <taxon>Podosporaceae</taxon>
        <taxon>Podospora</taxon>
    </lineage>
</organism>
<evidence type="ECO:0000256" key="1">
    <source>
        <dbReference type="ARBA" id="ARBA00022737"/>
    </source>
</evidence>
<dbReference type="Proteomes" id="UP001270362">
    <property type="component" value="Unassembled WGS sequence"/>
</dbReference>
<reference evidence="3" key="2">
    <citation type="submission" date="2023-06" db="EMBL/GenBank/DDBJ databases">
        <authorList>
            <consortium name="Lawrence Berkeley National Laboratory"/>
            <person name="Haridas S."/>
            <person name="Hensen N."/>
            <person name="Bonometti L."/>
            <person name="Westerberg I."/>
            <person name="Brannstrom I.O."/>
            <person name="Guillou S."/>
            <person name="Cros-Aarteil S."/>
            <person name="Calhoun S."/>
            <person name="Kuo A."/>
            <person name="Mondo S."/>
            <person name="Pangilinan J."/>
            <person name="Riley R."/>
            <person name="Labutti K."/>
            <person name="Andreopoulos B."/>
            <person name="Lipzen A."/>
            <person name="Chen C."/>
            <person name="Yanf M."/>
            <person name="Daum C."/>
            <person name="Ng V."/>
            <person name="Clum A."/>
            <person name="Steindorff A."/>
            <person name="Ohm R."/>
            <person name="Martin F."/>
            <person name="Silar P."/>
            <person name="Natvig D."/>
            <person name="Lalanne C."/>
            <person name="Gautier V."/>
            <person name="Ament-Velasquez S.L."/>
            <person name="Kruys A."/>
            <person name="Hutchinson M.I."/>
            <person name="Powell A.J."/>
            <person name="Barry K."/>
            <person name="Miller A.N."/>
            <person name="Grigoriev I.V."/>
            <person name="Debuchy R."/>
            <person name="Gladieux P."/>
            <person name="Thoren M.H."/>
            <person name="Johannesson H."/>
        </authorList>
    </citation>
    <scope>NUCLEOTIDE SEQUENCE</scope>
    <source>
        <strain evidence="3">CBS 314.62</strain>
    </source>
</reference>
<feature type="region of interest" description="Disordered" evidence="2">
    <location>
        <begin position="358"/>
        <end position="413"/>
    </location>
</feature>
<evidence type="ECO:0000313" key="3">
    <source>
        <dbReference type="EMBL" id="KAK3692132.1"/>
    </source>
</evidence>
<protein>
    <recommendedName>
        <fullName evidence="5">Mitochondrial group I intron splicing factor CCM1</fullName>
    </recommendedName>
</protein>
<dbReference type="InterPro" id="IPR011990">
    <property type="entry name" value="TPR-like_helical_dom_sf"/>
</dbReference>
<dbReference type="NCBIfam" id="TIGR00756">
    <property type="entry name" value="PPR"/>
    <property type="match status" value="1"/>
</dbReference>
<keyword evidence="4" id="KW-1185">Reference proteome</keyword>
<feature type="compositionally biased region" description="Low complexity" evidence="2">
    <location>
        <begin position="358"/>
        <end position="386"/>
    </location>
</feature>
<accession>A0AAE0XES0</accession>
<dbReference type="EMBL" id="JAULSO010000001">
    <property type="protein sequence ID" value="KAK3692132.1"/>
    <property type="molecule type" value="Genomic_DNA"/>
</dbReference>
<feature type="compositionally biased region" description="Low complexity" evidence="2">
    <location>
        <begin position="50"/>
        <end position="59"/>
    </location>
</feature>
<dbReference type="InterPro" id="IPR002885">
    <property type="entry name" value="PPR_rpt"/>
</dbReference>
<feature type="region of interest" description="Disordered" evidence="2">
    <location>
        <begin position="667"/>
        <end position="688"/>
    </location>
</feature>
<dbReference type="Pfam" id="PF13041">
    <property type="entry name" value="PPR_2"/>
    <property type="match status" value="1"/>
</dbReference>
<dbReference type="InterPro" id="IPR051222">
    <property type="entry name" value="PPR/CCM1_RNA-binding"/>
</dbReference>
<name>A0AAE0XES0_9PEZI</name>
<sequence length="688" mass="76564">MFVCRACLRRGAAALTENANVVERRLASPLRTTSAGHHGLAGRAFATATRTRTTTATTKPAPPTWQRAPQRAPRPVMPSAAAAEIDHNAPPENQARLRKLEWVVDKHLQYLKDPLLIGEHVKRALEKGNLDETLMLVRKASRNTNVVVSWNHLIDYQLHHQRLHAAVKLYNEMKKRAQVPDARTYTIIFRGCAESEHPRLAVSESLRIYNHMISNGPIKPNTIHLNAVLDVCARAGDVESLFTVAKTATERGIRSPDNQTYTIILNALRHQSTSSQESSLEEEVAKKNTADAIRRARAIWEEVVTRWQNGQVTVDEELVCAMGRVLTNGDREDSESVLALVEQTMNIPRFDKKASLPAPLAAAATQPQITSSSSSSSSSTTTTTQPQPAPVPFKTPPTRTPAKQEPNVLQPKPGRNTLSLILLALEKTKRSACGHHYWDHLTKTHGVAPDKDNYLRYLRLAHAGRASQRAADIVTAMPVAFVSNMTFRVAFSTCIADELNAHAFANACRVFDAMTTKLRYPDPLAMRLFLQSARGNFRHFQQQQHESDDAQKQHASTLALGAQIVAALDRMWSPFRILMGSFSYTDEKTVSPQQMWKLATQERQEALATAKRMIAAMDTVVVNNMAEPEVLKIFKTRRTILQKMVERYAVKDEDMVKDMPTKVFGKAAGYARPPGGRPRAAPGREFAV</sequence>
<feature type="region of interest" description="Disordered" evidence="2">
    <location>
        <begin position="50"/>
        <end position="73"/>
    </location>
</feature>
<comment type="caution">
    <text evidence="3">The sequence shown here is derived from an EMBL/GenBank/DDBJ whole genome shotgun (WGS) entry which is preliminary data.</text>
</comment>
<evidence type="ECO:0008006" key="5">
    <source>
        <dbReference type="Google" id="ProtNLM"/>
    </source>
</evidence>
<gene>
    <name evidence="3" type="ORF">B0T22DRAFT_446487</name>
</gene>
<reference evidence="3" key="1">
    <citation type="journal article" date="2023" name="Mol. Phylogenet. Evol.">
        <title>Genome-scale phylogeny and comparative genomics of the fungal order Sordariales.</title>
        <authorList>
            <person name="Hensen N."/>
            <person name="Bonometti L."/>
            <person name="Westerberg I."/>
            <person name="Brannstrom I.O."/>
            <person name="Guillou S."/>
            <person name="Cros-Aarteil S."/>
            <person name="Calhoun S."/>
            <person name="Haridas S."/>
            <person name="Kuo A."/>
            <person name="Mondo S."/>
            <person name="Pangilinan J."/>
            <person name="Riley R."/>
            <person name="LaButti K."/>
            <person name="Andreopoulos B."/>
            <person name="Lipzen A."/>
            <person name="Chen C."/>
            <person name="Yan M."/>
            <person name="Daum C."/>
            <person name="Ng V."/>
            <person name="Clum A."/>
            <person name="Steindorff A."/>
            <person name="Ohm R.A."/>
            <person name="Martin F."/>
            <person name="Silar P."/>
            <person name="Natvig D.O."/>
            <person name="Lalanne C."/>
            <person name="Gautier V."/>
            <person name="Ament-Velasquez S.L."/>
            <person name="Kruys A."/>
            <person name="Hutchinson M.I."/>
            <person name="Powell A.J."/>
            <person name="Barry K."/>
            <person name="Miller A.N."/>
            <person name="Grigoriev I.V."/>
            <person name="Debuchy R."/>
            <person name="Gladieux P."/>
            <person name="Hiltunen Thoren M."/>
            <person name="Johannesson H."/>
        </authorList>
    </citation>
    <scope>NUCLEOTIDE SEQUENCE</scope>
    <source>
        <strain evidence="3">CBS 314.62</strain>
    </source>
</reference>
<dbReference type="Pfam" id="PF13812">
    <property type="entry name" value="PPR_3"/>
    <property type="match status" value="1"/>
</dbReference>
<dbReference type="PANTHER" id="PTHR47942:SF105">
    <property type="entry name" value="ATPASE EXPRESSION PROTEIN 3"/>
    <property type="match status" value="1"/>
</dbReference>
<proteinExistence type="predicted"/>